<accession>A0A7V5H2T4</accession>
<protein>
    <submittedName>
        <fullName evidence="2">Hemerythrin domain-containing protein</fullName>
    </submittedName>
</protein>
<name>A0A7V5H2T4_CALAY</name>
<dbReference type="Gene3D" id="1.20.120.520">
    <property type="entry name" value="nmb1532 protein domain like"/>
    <property type="match status" value="1"/>
</dbReference>
<evidence type="ECO:0000313" key="2">
    <source>
        <dbReference type="EMBL" id="HHE54617.1"/>
    </source>
</evidence>
<evidence type="ECO:0000259" key="1">
    <source>
        <dbReference type="Pfam" id="PF01814"/>
    </source>
</evidence>
<organism evidence="2">
    <name type="scientific">Caldithrix abyssi</name>
    <dbReference type="NCBI Taxonomy" id="187145"/>
    <lineage>
        <taxon>Bacteria</taxon>
        <taxon>Pseudomonadati</taxon>
        <taxon>Calditrichota</taxon>
        <taxon>Calditrichia</taxon>
        <taxon>Calditrichales</taxon>
        <taxon>Calditrichaceae</taxon>
        <taxon>Caldithrix</taxon>
    </lineage>
</organism>
<dbReference type="AlphaFoldDB" id="A0A7V5H2T4"/>
<sequence length="165" mass="20060">MKRSYALETLSWEHHNGLVLSFRLERGLQLGVEINELKKYLLHVWQSALRFHFQVEENYLFIEACKEELQDDFNRMCSEHQEFYSIIKSLKYCEDEKKIDQLINNFYQKIKDHIRFEEREFFPKVEKALSKIDARQLGQKLHDLHEPVDLSWPVEFWKQKDGKKP</sequence>
<proteinExistence type="predicted"/>
<dbReference type="EMBL" id="DRTD01000181">
    <property type="protein sequence ID" value="HHE54617.1"/>
    <property type="molecule type" value="Genomic_DNA"/>
</dbReference>
<dbReference type="Proteomes" id="UP000886111">
    <property type="component" value="Unassembled WGS sequence"/>
</dbReference>
<dbReference type="Pfam" id="PF01814">
    <property type="entry name" value="Hemerythrin"/>
    <property type="match status" value="1"/>
</dbReference>
<gene>
    <name evidence="2" type="ORF">ENL21_02465</name>
</gene>
<reference evidence="2" key="1">
    <citation type="journal article" date="2020" name="mSystems">
        <title>Genome- and Community-Level Interaction Insights into Carbon Utilization and Element Cycling Functions of Hydrothermarchaeota in Hydrothermal Sediment.</title>
        <authorList>
            <person name="Zhou Z."/>
            <person name="Liu Y."/>
            <person name="Xu W."/>
            <person name="Pan J."/>
            <person name="Luo Z.H."/>
            <person name="Li M."/>
        </authorList>
    </citation>
    <scope>NUCLEOTIDE SEQUENCE [LARGE SCALE GENOMIC DNA]</scope>
    <source>
        <strain evidence="2">HyVt-76</strain>
    </source>
</reference>
<feature type="domain" description="Hemerythrin-like" evidence="1">
    <location>
        <begin position="14"/>
        <end position="125"/>
    </location>
</feature>
<comment type="caution">
    <text evidence="2">The sequence shown here is derived from an EMBL/GenBank/DDBJ whole genome shotgun (WGS) entry which is preliminary data.</text>
</comment>
<dbReference type="InterPro" id="IPR012312">
    <property type="entry name" value="Hemerythrin-like"/>
</dbReference>